<dbReference type="PANTHER" id="PTHR35024:SF4">
    <property type="entry name" value="POLYMER-FORMING CYTOSKELETAL PROTEIN"/>
    <property type="match status" value="1"/>
</dbReference>
<dbReference type="Pfam" id="PF04519">
    <property type="entry name" value="Bactofilin"/>
    <property type="match status" value="1"/>
</dbReference>
<keyword evidence="3" id="KW-1185">Reference proteome</keyword>
<dbReference type="InterPro" id="IPR007607">
    <property type="entry name" value="BacA/B"/>
</dbReference>
<dbReference type="RefSeq" id="WP_207046448.1">
    <property type="nucleotide sequence ID" value="NZ_JAFLNC010000004.1"/>
</dbReference>
<evidence type="ECO:0000256" key="1">
    <source>
        <dbReference type="ARBA" id="ARBA00044755"/>
    </source>
</evidence>
<reference evidence="2 3" key="1">
    <citation type="submission" date="2021-03" db="EMBL/GenBank/DDBJ databases">
        <title>Sneathiella sp. CAU 1612 isolated from Kang Won-do.</title>
        <authorList>
            <person name="Kim W."/>
        </authorList>
    </citation>
    <scope>NUCLEOTIDE SEQUENCE [LARGE SCALE GENOMIC DNA]</scope>
    <source>
        <strain evidence="2 3">CAU 1612</strain>
    </source>
</reference>
<accession>A0ABS3F7M9</accession>
<evidence type="ECO:0000313" key="3">
    <source>
        <dbReference type="Proteomes" id="UP000664761"/>
    </source>
</evidence>
<comment type="caution">
    <text evidence="2">The sequence shown here is derived from an EMBL/GenBank/DDBJ whole genome shotgun (WGS) entry which is preliminary data.</text>
</comment>
<dbReference type="PANTHER" id="PTHR35024">
    <property type="entry name" value="HYPOTHETICAL CYTOSOLIC PROTEIN"/>
    <property type="match status" value="1"/>
</dbReference>
<organism evidence="2 3">
    <name type="scientific">Sneathiella sedimenti</name>
    <dbReference type="NCBI Taxonomy" id="2816034"/>
    <lineage>
        <taxon>Bacteria</taxon>
        <taxon>Pseudomonadati</taxon>
        <taxon>Pseudomonadota</taxon>
        <taxon>Alphaproteobacteria</taxon>
        <taxon>Sneathiellales</taxon>
        <taxon>Sneathiellaceae</taxon>
        <taxon>Sneathiella</taxon>
    </lineage>
</organism>
<gene>
    <name evidence="2" type="ORF">J0X12_12980</name>
</gene>
<dbReference type="Proteomes" id="UP000664761">
    <property type="component" value="Unassembled WGS sequence"/>
</dbReference>
<dbReference type="EMBL" id="JAFLNC010000004">
    <property type="protein sequence ID" value="MBO0334535.1"/>
    <property type="molecule type" value="Genomic_DNA"/>
</dbReference>
<comment type="similarity">
    <text evidence="1">Belongs to the bactofilin family.</text>
</comment>
<sequence>MFSSNNKTEPKAARSSAMPSIIADNLTIEGNLFSEGEIQIDGKINGDVQAKTLTIGQNAHITGDINAGTLIIRGAVHGGLRGEEITVTSTATVKGDIIHASLSIEPGAKIDGHLKHSDNPRDLPETVTFLEKSEAASAEK</sequence>
<protein>
    <submittedName>
        <fullName evidence="2">Polymer-forming cytoskeletal protein</fullName>
    </submittedName>
</protein>
<evidence type="ECO:0000313" key="2">
    <source>
        <dbReference type="EMBL" id="MBO0334535.1"/>
    </source>
</evidence>
<name>A0ABS3F7M9_9PROT</name>
<proteinExistence type="inferred from homology"/>